<evidence type="ECO:0000256" key="3">
    <source>
        <dbReference type="ARBA" id="ARBA00022884"/>
    </source>
</evidence>
<keyword evidence="3 7" id="KW-0694">RNA-binding</keyword>
<dbReference type="PROSITE" id="PS50072">
    <property type="entry name" value="CSA_PPIASE_2"/>
    <property type="match status" value="1"/>
</dbReference>
<evidence type="ECO:0000256" key="8">
    <source>
        <dbReference type="RuleBase" id="RU365081"/>
    </source>
</evidence>
<comment type="subcellular location">
    <subcellularLocation>
        <location evidence="2 8">Nucleus</location>
    </subcellularLocation>
</comment>
<dbReference type="PRINTS" id="PR00153">
    <property type="entry name" value="CSAPPISMRASE"/>
</dbReference>
<dbReference type="InterPro" id="IPR029000">
    <property type="entry name" value="Cyclophilin-like_dom_sf"/>
</dbReference>
<dbReference type="InterPro" id="IPR035542">
    <property type="entry name" value="CRIP"/>
</dbReference>
<protein>
    <recommendedName>
        <fullName evidence="8">Peptidyl-prolyl cis-trans isomerase</fullName>
        <shortName evidence="8">PPIase</shortName>
        <ecNumber evidence="8">5.2.1.8</ecNumber>
    </recommendedName>
</protein>
<dbReference type="PANTHER" id="PTHR45843:SF1">
    <property type="entry name" value="PEPTIDYL-PROLYL CIS-TRANS ISOMERASE-LIKE 4"/>
    <property type="match status" value="1"/>
</dbReference>
<dbReference type="InterPro" id="IPR012677">
    <property type="entry name" value="Nucleotide-bd_a/b_plait_sf"/>
</dbReference>
<dbReference type="CDD" id="cd12235">
    <property type="entry name" value="RRM_PPIL4"/>
    <property type="match status" value="1"/>
</dbReference>
<dbReference type="Gene3D" id="2.40.100.10">
    <property type="entry name" value="Cyclophilin-like"/>
    <property type="match status" value="1"/>
</dbReference>
<dbReference type="EC" id="5.2.1.8" evidence="8"/>
<keyword evidence="5 8" id="KW-0413">Isomerase</keyword>
<dbReference type="PROSITE" id="PS50102">
    <property type="entry name" value="RRM"/>
    <property type="match status" value="1"/>
</dbReference>
<dbReference type="CDD" id="cd01921">
    <property type="entry name" value="cyclophilin_RRM"/>
    <property type="match status" value="1"/>
</dbReference>
<gene>
    <name evidence="11" type="ORF">BE221DRAFT_54285</name>
</gene>
<dbReference type="EMBL" id="KZ155782">
    <property type="protein sequence ID" value="OUS46626.1"/>
    <property type="molecule type" value="Genomic_DNA"/>
</dbReference>
<dbReference type="SUPFAM" id="SSF50891">
    <property type="entry name" value="Cyclophilin-like"/>
    <property type="match status" value="1"/>
</dbReference>
<evidence type="ECO:0000256" key="4">
    <source>
        <dbReference type="ARBA" id="ARBA00023110"/>
    </source>
</evidence>
<evidence type="ECO:0000256" key="1">
    <source>
        <dbReference type="ARBA" id="ARBA00000971"/>
    </source>
</evidence>
<dbReference type="Pfam" id="PF00076">
    <property type="entry name" value="RRM_1"/>
    <property type="match status" value="1"/>
</dbReference>
<comment type="catalytic activity">
    <reaction evidence="1 8">
        <text>[protein]-peptidylproline (omega=180) = [protein]-peptidylproline (omega=0)</text>
        <dbReference type="Rhea" id="RHEA:16237"/>
        <dbReference type="Rhea" id="RHEA-COMP:10747"/>
        <dbReference type="Rhea" id="RHEA-COMP:10748"/>
        <dbReference type="ChEBI" id="CHEBI:83833"/>
        <dbReference type="ChEBI" id="CHEBI:83834"/>
        <dbReference type="EC" id="5.2.1.8"/>
    </reaction>
</comment>
<reference evidence="11" key="1">
    <citation type="submission" date="2017-04" db="EMBL/GenBank/DDBJ databases">
        <title>Population genomics of picophytoplankton unveils novel chromosome hypervariability.</title>
        <authorList>
            <consortium name="DOE Joint Genome Institute"/>
            <person name="Blanc-Mathieu R."/>
            <person name="Krasovec M."/>
            <person name="Hebrard M."/>
            <person name="Yau S."/>
            <person name="Desgranges E."/>
            <person name="Martin J."/>
            <person name="Schackwitz W."/>
            <person name="Kuo A."/>
            <person name="Salin G."/>
            <person name="Donnadieu C."/>
            <person name="Desdevises Y."/>
            <person name="Sanchez-Ferandin S."/>
            <person name="Moreau H."/>
            <person name="Rivals E."/>
            <person name="Grigoriev I.V."/>
            <person name="Grimsley N."/>
            <person name="Eyre-Walker A."/>
            <person name="Piganeau G."/>
        </authorList>
    </citation>
    <scope>NUCLEOTIDE SEQUENCE [LARGE SCALE GENOMIC DNA]</scope>
    <source>
        <strain evidence="11">RCC 1115</strain>
    </source>
</reference>
<dbReference type="GO" id="GO:0005634">
    <property type="term" value="C:nucleus"/>
    <property type="evidence" value="ECO:0007669"/>
    <property type="project" value="UniProtKB-SubCell"/>
</dbReference>
<dbReference type="Gene3D" id="3.30.70.330">
    <property type="match status" value="1"/>
</dbReference>
<dbReference type="InterPro" id="IPR035538">
    <property type="entry name" value="Cyclophilin_PPIL4"/>
</dbReference>
<proteinExistence type="inferred from homology"/>
<dbReference type="InterPro" id="IPR000504">
    <property type="entry name" value="RRM_dom"/>
</dbReference>
<keyword evidence="6 8" id="KW-0539">Nucleus</keyword>
<dbReference type="eggNOG" id="KOG0415">
    <property type="taxonomic scope" value="Eukaryota"/>
</dbReference>
<evidence type="ECO:0000259" key="10">
    <source>
        <dbReference type="PROSITE" id="PS50102"/>
    </source>
</evidence>
<evidence type="ECO:0000256" key="2">
    <source>
        <dbReference type="ARBA" id="ARBA00004123"/>
    </source>
</evidence>
<name>A0A1Y5IAT4_OSTTA</name>
<sequence>MAVLLETSKGNVVIDLLCDDAPRTCLNFLKLCKIRYYDHCKFFDVQKDFVCQTGDPTNSGDGGASVFGLLAKDDEKLRYFEDEIHATRKHDKIGTVSMAPRGRNGNASQFVITTREGAVDALDGTRTIFGEVSEGLDVLRAINGVYVDENGRPWQNVRIKRTIVLDDPFDDPPGLEALIPSGTPPRNEEAEDDRLEDDFDVEAELNKDASVVEEEKRDREAHNRAVVLELIGDLPDAEAKPPEEGLFVCKLNPVTTDEDLEIIFSRFGKVLSCDVIRDFKTGASLGYAFVNFEHRHEAEAAYFKMDNVLIDDRRVHVDFSQSMHHLWKNFKR</sequence>
<dbReference type="InterPro" id="IPR035979">
    <property type="entry name" value="RBD_domain_sf"/>
</dbReference>
<comment type="function">
    <text evidence="8">PPIases accelerate the folding of proteins. It catalyzes the cis-trans isomerization of proline imidic peptide bonds in oligopeptides.</text>
</comment>
<dbReference type="AlphaFoldDB" id="A0A1Y5IAT4"/>
<feature type="domain" description="PPIase cyclophilin-type" evidence="9">
    <location>
        <begin position="10"/>
        <end position="164"/>
    </location>
</feature>
<dbReference type="SUPFAM" id="SSF54928">
    <property type="entry name" value="RNA-binding domain, RBD"/>
    <property type="match status" value="1"/>
</dbReference>
<evidence type="ECO:0000256" key="6">
    <source>
        <dbReference type="ARBA" id="ARBA00023242"/>
    </source>
</evidence>
<dbReference type="GO" id="GO:0003723">
    <property type="term" value="F:RNA binding"/>
    <property type="evidence" value="ECO:0007669"/>
    <property type="project" value="UniProtKB-UniRule"/>
</dbReference>
<evidence type="ECO:0000256" key="5">
    <source>
        <dbReference type="ARBA" id="ARBA00023235"/>
    </source>
</evidence>
<comment type="similarity">
    <text evidence="8">Belongs to the cyclophilin-type PPIase family. PPIL4 subfamily.</text>
</comment>
<organism evidence="11">
    <name type="scientific">Ostreococcus tauri</name>
    <name type="common">Marine green alga</name>
    <dbReference type="NCBI Taxonomy" id="70448"/>
    <lineage>
        <taxon>Eukaryota</taxon>
        <taxon>Viridiplantae</taxon>
        <taxon>Chlorophyta</taxon>
        <taxon>Mamiellophyceae</taxon>
        <taxon>Mamiellales</taxon>
        <taxon>Bathycoccaceae</taxon>
        <taxon>Ostreococcus</taxon>
    </lineage>
</organism>
<dbReference type="Proteomes" id="UP000195557">
    <property type="component" value="Unassembled WGS sequence"/>
</dbReference>
<dbReference type="PANTHER" id="PTHR45843">
    <property type="entry name" value="PEPTIDYL-PROLYL CIS-TRANS ISOMERASE-LIKE 4"/>
    <property type="match status" value="1"/>
</dbReference>
<dbReference type="SMART" id="SM00360">
    <property type="entry name" value="RRM"/>
    <property type="match status" value="1"/>
</dbReference>
<dbReference type="InterPro" id="IPR002130">
    <property type="entry name" value="Cyclophilin-type_PPIase_dom"/>
</dbReference>
<dbReference type="Pfam" id="PF00160">
    <property type="entry name" value="Pro_isomerase"/>
    <property type="match status" value="1"/>
</dbReference>
<accession>A0A1Y5IAT4</accession>
<evidence type="ECO:0000313" key="11">
    <source>
        <dbReference type="EMBL" id="OUS46626.1"/>
    </source>
</evidence>
<evidence type="ECO:0000256" key="7">
    <source>
        <dbReference type="PROSITE-ProRule" id="PRU00176"/>
    </source>
</evidence>
<feature type="domain" description="RRM" evidence="10">
    <location>
        <begin position="244"/>
        <end position="322"/>
    </location>
</feature>
<feature type="non-terminal residue" evidence="11">
    <location>
        <position position="332"/>
    </location>
</feature>
<keyword evidence="4 8" id="KW-0697">Rotamase</keyword>
<evidence type="ECO:0000259" key="9">
    <source>
        <dbReference type="PROSITE" id="PS50072"/>
    </source>
</evidence>
<dbReference type="GO" id="GO:0003755">
    <property type="term" value="F:peptidyl-prolyl cis-trans isomerase activity"/>
    <property type="evidence" value="ECO:0007669"/>
    <property type="project" value="UniProtKB-UniRule"/>
</dbReference>